<dbReference type="OrthoDB" id="9808142at2"/>
<organism evidence="2 3">
    <name type="scientific">Dulcicalothrix desertica PCC 7102</name>
    <dbReference type="NCBI Taxonomy" id="232991"/>
    <lineage>
        <taxon>Bacteria</taxon>
        <taxon>Bacillati</taxon>
        <taxon>Cyanobacteriota</taxon>
        <taxon>Cyanophyceae</taxon>
        <taxon>Nostocales</taxon>
        <taxon>Calotrichaceae</taxon>
        <taxon>Dulcicalothrix</taxon>
    </lineage>
</organism>
<dbReference type="CDD" id="cd03033">
    <property type="entry name" value="ArsC_15kD"/>
    <property type="match status" value="1"/>
</dbReference>
<reference evidence="2" key="1">
    <citation type="submission" date="2018-12" db="EMBL/GenBank/DDBJ databases">
        <authorList>
            <person name="Will S."/>
            <person name="Neumann-Schaal M."/>
            <person name="Henke P."/>
        </authorList>
    </citation>
    <scope>NUCLEOTIDE SEQUENCE</scope>
    <source>
        <strain evidence="2">PCC 7102</strain>
    </source>
</reference>
<name>A0A433VM17_9CYAN</name>
<dbReference type="AlphaFoldDB" id="A0A433VM17"/>
<evidence type="ECO:0008006" key="4">
    <source>
        <dbReference type="Google" id="ProtNLM"/>
    </source>
</evidence>
<protein>
    <recommendedName>
        <fullName evidence="4">Nitrogenase-associated protein</fullName>
    </recommendedName>
</protein>
<dbReference type="Gene3D" id="3.40.30.10">
    <property type="entry name" value="Glutaredoxin"/>
    <property type="match status" value="1"/>
</dbReference>
<comment type="caution">
    <text evidence="2">The sequence shown here is derived from an EMBL/GenBank/DDBJ whole genome shotgun (WGS) entry which is preliminary data.</text>
</comment>
<dbReference type="Proteomes" id="UP000271624">
    <property type="component" value="Unassembled WGS sequence"/>
</dbReference>
<keyword evidence="3" id="KW-1185">Reference proteome</keyword>
<reference evidence="2" key="2">
    <citation type="journal article" date="2019" name="Genome Biol. Evol.">
        <title>Day and night: Metabolic profiles and evolutionary relationships of six axenic non-marine cyanobacteria.</title>
        <authorList>
            <person name="Will S.E."/>
            <person name="Henke P."/>
            <person name="Boedeker C."/>
            <person name="Huang S."/>
            <person name="Brinkmann H."/>
            <person name="Rohde M."/>
            <person name="Jarek M."/>
            <person name="Friedl T."/>
            <person name="Seufert S."/>
            <person name="Schumacher M."/>
            <person name="Overmann J."/>
            <person name="Neumann-Schaal M."/>
            <person name="Petersen J."/>
        </authorList>
    </citation>
    <scope>NUCLEOTIDE SEQUENCE [LARGE SCALE GENOMIC DNA]</scope>
    <source>
        <strain evidence="2">PCC 7102</strain>
    </source>
</reference>
<dbReference type="PROSITE" id="PS51353">
    <property type="entry name" value="ARSC"/>
    <property type="match status" value="1"/>
</dbReference>
<dbReference type="SUPFAM" id="SSF52833">
    <property type="entry name" value="Thioredoxin-like"/>
    <property type="match status" value="1"/>
</dbReference>
<proteinExistence type="inferred from homology"/>
<dbReference type="InterPro" id="IPR006660">
    <property type="entry name" value="Arsenate_reductase-like"/>
</dbReference>
<dbReference type="Pfam" id="PF03960">
    <property type="entry name" value="ArsC"/>
    <property type="match status" value="1"/>
</dbReference>
<evidence type="ECO:0000313" key="3">
    <source>
        <dbReference type="Proteomes" id="UP000271624"/>
    </source>
</evidence>
<dbReference type="EMBL" id="RSCL01000005">
    <property type="protein sequence ID" value="RUT07154.1"/>
    <property type="molecule type" value="Genomic_DNA"/>
</dbReference>
<dbReference type="RefSeq" id="WP_127080992.1">
    <property type="nucleotide sequence ID" value="NZ_RSCL01000005.1"/>
</dbReference>
<dbReference type="PANTHER" id="PTHR30041">
    <property type="entry name" value="ARSENATE REDUCTASE"/>
    <property type="match status" value="1"/>
</dbReference>
<dbReference type="InterPro" id="IPR006503">
    <property type="entry name" value="Nase-assoc"/>
</dbReference>
<evidence type="ECO:0000313" key="2">
    <source>
        <dbReference type="EMBL" id="RUT07154.1"/>
    </source>
</evidence>
<dbReference type="PANTHER" id="PTHR30041:SF8">
    <property type="entry name" value="PROTEIN YFFB"/>
    <property type="match status" value="1"/>
</dbReference>
<sequence length="155" mass="17454">MAKVVFYEKPGCKNNTKQKVLLTAAGHELETYDIRTYAWTPDALRSFFGNRPIADWFNKAAPSIKSGDIVPDKIDADTAIKLMIQDPLLIRRPLIQVGERREVGFDVDNISAWIGLEPVDDSQRAVSAELMRQDLQGCAHGHEHNHHHAEGKCKH</sequence>
<evidence type="ECO:0000256" key="1">
    <source>
        <dbReference type="PROSITE-ProRule" id="PRU01282"/>
    </source>
</evidence>
<dbReference type="InterPro" id="IPR036249">
    <property type="entry name" value="Thioredoxin-like_sf"/>
</dbReference>
<gene>
    <name evidence="2" type="ORF">DSM106972_024150</name>
</gene>
<comment type="similarity">
    <text evidence="1">Belongs to the ArsC family.</text>
</comment>
<dbReference type="NCBIfam" id="TIGR01616">
    <property type="entry name" value="nitro_assoc"/>
    <property type="match status" value="1"/>
</dbReference>
<accession>A0A433VM17</accession>